<feature type="transmembrane region" description="Helical" evidence="1">
    <location>
        <begin position="172"/>
        <end position="198"/>
    </location>
</feature>
<feature type="transmembrane region" description="Helical" evidence="1">
    <location>
        <begin position="210"/>
        <end position="232"/>
    </location>
</feature>
<proteinExistence type="predicted"/>
<feature type="transmembrane region" description="Helical" evidence="1">
    <location>
        <begin position="21"/>
        <end position="48"/>
    </location>
</feature>
<sequence>MTRSRFFSYEAFGVSSPFDPTFHYVSSPILSPIVLGALRLLFAVYTLVTDIVTLANDPNSYLSYFTDLTYIGLTAYFWAAGVQTIAFALRRRKSYPLQTWPRFFQLLHVVLYSTVTVFPIIVTVVYWTLIANSTTFATRFSSWSNISKHAMNTFFALFEIVSHGGPSPWMHLVPLIVILACYVAVAYITRATAGFYVYSFLDPSKEGSLLAAYIVGIALGCCVVFCIVKGLCHLRHRISVRYGRFEDGSEAGALDEWEEMAAPKESSTDV</sequence>
<comment type="caution">
    <text evidence="2">The sequence shown here is derived from an EMBL/GenBank/DDBJ whole genome shotgun (WGS) entry which is preliminary data.</text>
</comment>
<dbReference type="Proteomes" id="UP000683000">
    <property type="component" value="Unassembled WGS sequence"/>
</dbReference>
<dbReference type="OrthoDB" id="419711at2759"/>
<accession>A0A8I2YEX3</accession>
<organism evidence="2 3">
    <name type="scientific">Boletus reticuloceps</name>
    <dbReference type="NCBI Taxonomy" id="495285"/>
    <lineage>
        <taxon>Eukaryota</taxon>
        <taxon>Fungi</taxon>
        <taxon>Dikarya</taxon>
        <taxon>Basidiomycota</taxon>
        <taxon>Agaricomycotina</taxon>
        <taxon>Agaricomycetes</taxon>
        <taxon>Agaricomycetidae</taxon>
        <taxon>Boletales</taxon>
        <taxon>Boletineae</taxon>
        <taxon>Boletaceae</taxon>
        <taxon>Boletoideae</taxon>
        <taxon>Boletus</taxon>
    </lineage>
</organism>
<dbReference type="EMBL" id="JAGFBS010000047">
    <property type="protein sequence ID" value="KAG6370600.1"/>
    <property type="molecule type" value="Genomic_DNA"/>
</dbReference>
<gene>
    <name evidence="2" type="ORF">JVT61DRAFT_11219</name>
</gene>
<protein>
    <recommendedName>
        <fullName evidence="4">FAR-17a/AIG1-like protein</fullName>
    </recommendedName>
</protein>
<keyword evidence="3" id="KW-1185">Reference proteome</keyword>
<keyword evidence="1" id="KW-1133">Transmembrane helix</keyword>
<evidence type="ECO:0000313" key="2">
    <source>
        <dbReference type="EMBL" id="KAG6370600.1"/>
    </source>
</evidence>
<evidence type="ECO:0000256" key="1">
    <source>
        <dbReference type="SAM" id="Phobius"/>
    </source>
</evidence>
<dbReference type="PANTHER" id="PTHR12242">
    <property type="entry name" value="OS02G0130600 PROTEIN-RELATED"/>
    <property type="match status" value="1"/>
</dbReference>
<dbReference type="PANTHER" id="PTHR12242:SF1">
    <property type="entry name" value="MYND-TYPE DOMAIN-CONTAINING PROTEIN"/>
    <property type="match status" value="1"/>
</dbReference>
<feature type="transmembrane region" description="Helical" evidence="1">
    <location>
        <begin position="149"/>
        <end position="165"/>
    </location>
</feature>
<feature type="transmembrane region" description="Helical" evidence="1">
    <location>
        <begin position="68"/>
        <end position="89"/>
    </location>
</feature>
<evidence type="ECO:0000313" key="3">
    <source>
        <dbReference type="Proteomes" id="UP000683000"/>
    </source>
</evidence>
<keyword evidence="1" id="KW-0472">Membrane</keyword>
<evidence type="ECO:0008006" key="4">
    <source>
        <dbReference type="Google" id="ProtNLM"/>
    </source>
</evidence>
<keyword evidence="1" id="KW-0812">Transmembrane</keyword>
<feature type="transmembrane region" description="Helical" evidence="1">
    <location>
        <begin position="109"/>
        <end position="129"/>
    </location>
</feature>
<name>A0A8I2YEX3_9AGAM</name>
<dbReference type="AlphaFoldDB" id="A0A8I2YEX3"/>
<dbReference type="GO" id="GO:0016020">
    <property type="term" value="C:membrane"/>
    <property type="evidence" value="ECO:0007669"/>
    <property type="project" value="TreeGrafter"/>
</dbReference>
<reference evidence="2" key="1">
    <citation type="submission" date="2021-03" db="EMBL/GenBank/DDBJ databases">
        <title>Evolutionary innovations through gain and loss of genes in the ectomycorrhizal Boletales.</title>
        <authorList>
            <person name="Wu G."/>
            <person name="Miyauchi S."/>
            <person name="Morin E."/>
            <person name="Yang Z.-L."/>
            <person name="Xu J."/>
            <person name="Martin F.M."/>
        </authorList>
    </citation>
    <scope>NUCLEOTIDE SEQUENCE</scope>
    <source>
        <strain evidence="2">BR01</strain>
    </source>
</reference>